<dbReference type="Gene3D" id="3.30.1360.40">
    <property type="match status" value="1"/>
</dbReference>
<dbReference type="InterPro" id="IPR002661">
    <property type="entry name" value="Ribosome_recyc_fac"/>
</dbReference>
<evidence type="ECO:0000256" key="2">
    <source>
        <dbReference type="ARBA" id="ARBA00005912"/>
    </source>
</evidence>
<dbReference type="GO" id="GO:0005737">
    <property type="term" value="C:cytoplasm"/>
    <property type="evidence" value="ECO:0007669"/>
    <property type="project" value="UniProtKB-SubCell"/>
</dbReference>
<dbReference type="GO" id="GO:0006415">
    <property type="term" value="P:translational termination"/>
    <property type="evidence" value="ECO:0007669"/>
    <property type="project" value="UniProtKB-UniRule"/>
</dbReference>
<evidence type="ECO:0000256" key="6">
    <source>
        <dbReference type="HAMAP-Rule" id="MF_00040"/>
    </source>
</evidence>
<dbReference type="NCBIfam" id="TIGR00496">
    <property type="entry name" value="frr"/>
    <property type="match status" value="1"/>
</dbReference>
<comment type="function">
    <text evidence="5 6">Responsible for the release of ribosomes from messenger RNA at the termination of protein biosynthesis. May increase the efficiency of translation by recycling ribosomes from one round of translation to another.</text>
</comment>
<dbReference type="eggNOG" id="COG0233">
    <property type="taxonomic scope" value="Bacteria"/>
</dbReference>
<name>B0VJM8_CLOAI</name>
<dbReference type="InterPro" id="IPR023584">
    <property type="entry name" value="Ribosome_recyc_fac_dom"/>
</dbReference>
<dbReference type="STRING" id="459349.CLOAM1887"/>
<dbReference type="FunFam" id="1.10.132.20:FF:000001">
    <property type="entry name" value="Ribosome-recycling factor"/>
    <property type="match status" value="1"/>
</dbReference>
<accession>B0VJM8</accession>
<proteinExistence type="inferred from homology"/>
<evidence type="ECO:0000256" key="5">
    <source>
        <dbReference type="ARBA" id="ARBA00025050"/>
    </source>
</evidence>
<dbReference type="Gene3D" id="1.10.132.20">
    <property type="entry name" value="Ribosome-recycling factor"/>
    <property type="match status" value="1"/>
</dbReference>
<evidence type="ECO:0000256" key="3">
    <source>
        <dbReference type="ARBA" id="ARBA00022490"/>
    </source>
</evidence>
<evidence type="ECO:0000313" key="9">
    <source>
        <dbReference type="Proteomes" id="UP000002019"/>
    </source>
</evidence>
<dbReference type="HOGENOM" id="CLU_073981_2_0_0"/>
<evidence type="ECO:0000259" key="7">
    <source>
        <dbReference type="Pfam" id="PF01765"/>
    </source>
</evidence>
<dbReference type="SUPFAM" id="SSF55194">
    <property type="entry name" value="Ribosome recycling factor, RRF"/>
    <property type="match status" value="1"/>
</dbReference>
<evidence type="ECO:0000256" key="4">
    <source>
        <dbReference type="ARBA" id="ARBA00022917"/>
    </source>
</evidence>
<keyword evidence="9" id="KW-1185">Reference proteome</keyword>
<gene>
    <name evidence="6 8" type="primary">frr</name>
    <name evidence="8" type="ordered locus">CLOAM1887</name>
</gene>
<protein>
    <recommendedName>
        <fullName evidence="6">Ribosome-recycling factor</fullName>
        <shortName evidence="6">RRF</shortName>
    </recommendedName>
    <alternativeName>
        <fullName evidence="6">Ribosome-releasing factor</fullName>
    </alternativeName>
</protein>
<dbReference type="GO" id="GO:0043023">
    <property type="term" value="F:ribosomal large subunit binding"/>
    <property type="evidence" value="ECO:0007669"/>
    <property type="project" value="TreeGrafter"/>
</dbReference>
<evidence type="ECO:0000313" key="8">
    <source>
        <dbReference type="EMBL" id="CAO81713.1"/>
    </source>
</evidence>
<reference evidence="8 9" key="1">
    <citation type="journal article" date="2008" name="J. Bacteriol.">
        <title>'Candidatus Cloacamonas acidaminovorans': genome sequence reconstruction provides a first glimpse of a new bacterial division.</title>
        <authorList>
            <person name="Pelletier E."/>
            <person name="Kreimeyer A."/>
            <person name="Bocs S."/>
            <person name="Rouy Z."/>
            <person name="Gyapay G."/>
            <person name="Chouari R."/>
            <person name="Riviere D."/>
            <person name="Ganesan A."/>
            <person name="Daegelen P."/>
            <person name="Sghir A."/>
            <person name="Cohen G.N."/>
            <person name="Medigue C."/>
            <person name="Weissenbach J."/>
            <person name="Le Paslier D."/>
        </authorList>
    </citation>
    <scope>NUCLEOTIDE SEQUENCE [LARGE SCALE GENOMIC DNA]</scope>
    <source>
        <strain evidence="9">Evry</strain>
    </source>
</reference>
<dbReference type="InterPro" id="IPR036191">
    <property type="entry name" value="RRF_sf"/>
</dbReference>
<comment type="subcellular location">
    <subcellularLocation>
        <location evidence="1 6">Cytoplasm</location>
    </subcellularLocation>
</comment>
<comment type="similarity">
    <text evidence="2 6">Belongs to the RRF family.</text>
</comment>
<dbReference type="KEGG" id="caci:CLOAM1887"/>
<dbReference type="CDD" id="cd00520">
    <property type="entry name" value="RRF"/>
    <property type="match status" value="1"/>
</dbReference>
<dbReference type="AlphaFoldDB" id="B0VJM8"/>
<sequence length="184" mass="21292">MENIKDNTKEKMQKSFDAMLHQYSKIRTGRASASILDDIKINYYGLPTPIKQLCNISIPEARMIVVQPWDKTTLADIEKAILAANIGITPENDGNVIRLPFQPLTEEKRRDIVKNIKKISEDTRVAIRNIRRDANDIVKKEKKDSEISEDDEKKQLKELQDLTDDWIKKIDEAEKAKEKEIMEV</sequence>
<dbReference type="Proteomes" id="UP000002019">
    <property type="component" value="Chromosome"/>
</dbReference>
<keyword evidence="4 6" id="KW-0648">Protein biosynthesis</keyword>
<dbReference type="FunFam" id="3.30.1360.40:FF:000001">
    <property type="entry name" value="Ribosome-recycling factor"/>
    <property type="match status" value="1"/>
</dbReference>
<keyword evidence="3 6" id="KW-0963">Cytoplasm</keyword>
<feature type="domain" description="Ribosome recycling factor" evidence="7">
    <location>
        <begin position="21"/>
        <end position="182"/>
    </location>
</feature>
<evidence type="ECO:0000256" key="1">
    <source>
        <dbReference type="ARBA" id="ARBA00004496"/>
    </source>
</evidence>
<dbReference type="PANTHER" id="PTHR20982:SF3">
    <property type="entry name" value="MITOCHONDRIAL RIBOSOME RECYCLING FACTOR PSEUDO 1"/>
    <property type="match status" value="1"/>
</dbReference>
<dbReference type="Pfam" id="PF01765">
    <property type="entry name" value="RRF"/>
    <property type="match status" value="1"/>
</dbReference>
<dbReference type="PANTHER" id="PTHR20982">
    <property type="entry name" value="RIBOSOME RECYCLING FACTOR"/>
    <property type="match status" value="1"/>
</dbReference>
<dbReference type="OrthoDB" id="9804006at2"/>
<organism evidence="8 9">
    <name type="scientific">Cloacimonas acidaminovorans (strain Evry)</name>
    <dbReference type="NCBI Taxonomy" id="459349"/>
    <lineage>
        <taxon>Bacteria</taxon>
        <taxon>Pseudomonadati</taxon>
        <taxon>Candidatus Cloacimonadota</taxon>
        <taxon>Candidatus Cloacimonadia</taxon>
        <taxon>Candidatus Cloacimonadales</taxon>
        <taxon>Candidatus Cloacimonadaceae</taxon>
        <taxon>Candidatus Cloacimonas</taxon>
    </lineage>
</organism>
<dbReference type="EMBL" id="CU466930">
    <property type="protein sequence ID" value="CAO81713.1"/>
    <property type="molecule type" value="Genomic_DNA"/>
</dbReference>
<dbReference type="HAMAP" id="MF_00040">
    <property type="entry name" value="RRF"/>
    <property type="match status" value="1"/>
</dbReference>